<proteinExistence type="predicted"/>
<gene>
    <name evidence="3" type="ORF">HMPREF1866_00589</name>
</gene>
<protein>
    <recommendedName>
        <fullName evidence="2">DUF4234 domain-containing protein</fullName>
    </recommendedName>
</protein>
<feature type="domain" description="DUF4234" evidence="2">
    <location>
        <begin position="7"/>
        <end position="72"/>
    </location>
</feature>
<feature type="transmembrane region" description="Helical" evidence="1">
    <location>
        <begin position="7"/>
        <end position="27"/>
    </location>
</feature>
<evidence type="ECO:0000313" key="4">
    <source>
        <dbReference type="Proteomes" id="UP000070394"/>
    </source>
</evidence>
<sequence length="127" mass="14253">MTLERKNIVTCIILFIVTCGFYGIYWLYCIISDINTISGDPDSMSPIVVILLSFVTCGIYLLFWVYKAGALLDQKAVESGRASESRAMIYLILTLFFLGIVTCVLMQDSINTIADDQNNFVNNKPVF</sequence>
<keyword evidence="1" id="KW-0472">Membrane</keyword>
<reference evidence="4" key="1">
    <citation type="submission" date="2016-01" db="EMBL/GenBank/DDBJ databases">
        <authorList>
            <person name="Mitreva M."/>
            <person name="Pepin K.H."/>
            <person name="Mihindukulasuriya K.A."/>
            <person name="Fulton R."/>
            <person name="Fronick C."/>
            <person name="O'Laughlin M."/>
            <person name="Miner T."/>
            <person name="Herter B."/>
            <person name="Rosa B.A."/>
            <person name="Cordes M."/>
            <person name="Tomlinson C."/>
            <person name="Wollam A."/>
            <person name="Palsikar V.B."/>
            <person name="Mardis E.R."/>
            <person name="Wilson R.K."/>
        </authorList>
    </citation>
    <scope>NUCLEOTIDE SEQUENCE [LARGE SCALE GENOMIC DNA]</scope>
    <source>
        <strain evidence="4">DNF00896</strain>
    </source>
</reference>
<dbReference type="OrthoDB" id="192868at2"/>
<evidence type="ECO:0000259" key="2">
    <source>
        <dbReference type="Pfam" id="PF14018"/>
    </source>
</evidence>
<dbReference type="RefSeq" id="WP_060930531.1">
    <property type="nucleotide sequence ID" value="NZ_KQ959776.1"/>
</dbReference>
<evidence type="ECO:0000313" key="3">
    <source>
        <dbReference type="EMBL" id="KXB60404.1"/>
    </source>
</evidence>
<dbReference type="InterPro" id="IPR025328">
    <property type="entry name" value="DUF4234"/>
</dbReference>
<evidence type="ECO:0000256" key="1">
    <source>
        <dbReference type="SAM" id="Phobius"/>
    </source>
</evidence>
<dbReference type="AlphaFoldDB" id="A0A133ZY94"/>
<dbReference type="STRING" id="467210.HMPREF1866_00589"/>
<keyword evidence="1" id="KW-1133">Transmembrane helix</keyword>
<organism evidence="3 4">
    <name type="scientific">Lachnoanaerobaculum saburreum</name>
    <dbReference type="NCBI Taxonomy" id="467210"/>
    <lineage>
        <taxon>Bacteria</taxon>
        <taxon>Bacillati</taxon>
        <taxon>Bacillota</taxon>
        <taxon>Clostridia</taxon>
        <taxon>Lachnospirales</taxon>
        <taxon>Lachnospiraceae</taxon>
        <taxon>Lachnoanaerobaculum</taxon>
    </lineage>
</organism>
<keyword evidence="4" id="KW-1185">Reference proteome</keyword>
<feature type="transmembrane region" description="Helical" evidence="1">
    <location>
        <begin position="87"/>
        <end position="107"/>
    </location>
</feature>
<dbReference type="Pfam" id="PF14018">
    <property type="entry name" value="DUF4234"/>
    <property type="match status" value="1"/>
</dbReference>
<name>A0A133ZY94_9FIRM</name>
<accession>A0A133ZY94</accession>
<dbReference type="PATRIC" id="fig|467210.3.peg.582"/>
<comment type="caution">
    <text evidence="3">The sequence shown here is derived from an EMBL/GenBank/DDBJ whole genome shotgun (WGS) entry which is preliminary data.</text>
</comment>
<feature type="transmembrane region" description="Helical" evidence="1">
    <location>
        <begin position="47"/>
        <end position="66"/>
    </location>
</feature>
<dbReference type="EMBL" id="LSDA01000014">
    <property type="protein sequence ID" value="KXB60404.1"/>
    <property type="molecule type" value="Genomic_DNA"/>
</dbReference>
<keyword evidence="1" id="KW-0812">Transmembrane</keyword>
<dbReference type="Proteomes" id="UP000070394">
    <property type="component" value="Unassembled WGS sequence"/>
</dbReference>